<dbReference type="Proteomes" id="UP000572268">
    <property type="component" value="Unassembled WGS sequence"/>
</dbReference>
<evidence type="ECO:0000313" key="3">
    <source>
        <dbReference type="Proteomes" id="UP000570595"/>
    </source>
</evidence>
<evidence type="ECO:0000313" key="1">
    <source>
        <dbReference type="EMBL" id="KAF4661134.1"/>
    </source>
</evidence>
<dbReference type="Proteomes" id="UP000570595">
    <property type="component" value="Unassembled WGS sequence"/>
</dbReference>
<accession>A0A7J6LPJ4</accession>
<name>A0A7J6LPJ4_PEROL</name>
<dbReference type="EMBL" id="JABANN010000207">
    <property type="protein sequence ID" value="KAF4666354.1"/>
    <property type="molecule type" value="Genomic_DNA"/>
</dbReference>
<organism evidence="1 3">
    <name type="scientific">Perkinsus olseni</name>
    <name type="common">Perkinsus atlanticus</name>
    <dbReference type="NCBI Taxonomy" id="32597"/>
    <lineage>
        <taxon>Eukaryota</taxon>
        <taxon>Sar</taxon>
        <taxon>Alveolata</taxon>
        <taxon>Perkinsozoa</taxon>
        <taxon>Perkinsea</taxon>
        <taxon>Perkinsida</taxon>
        <taxon>Perkinsidae</taxon>
        <taxon>Perkinsus</taxon>
    </lineage>
</organism>
<comment type="caution">
    <text evidence="1">The sequence shown here is derived from an EMBL/GenBank/DDBJ whole genome shotgun (WGS) entry which is preliminary data.</text>
</comment>
<reference evidence="3 4" key="1">
    <citation type="submission" date="2020-04" db="EMBL/GenBank/DDBJ databases">
        <title>Perkinsus olseni comparative genomics.</title>
        <authorList>
            <person name="Bogema D.R."/>
        </authorList>
    </citation>
    <scope>NUCLEOTIDE SEQUENCE [LARGE SCALE GENOMIC DNA]</scope>
    <source>
        <strain evidence="1">ATCC PRA-179</strain>
        <strain evidence="2">ATCC PRA-31</strain>
    </source>
</reference>
<sequence>MNVPRARSVEIIQVTASLTVSGTMDVFAAAVGDRLGPRTELMPGGFDAAEPPAVVGDGGLVVAPLECAPVLAIRVVVGLQFGTFLVTNTVAQFQSTQSWRSAGG</sequence>
<dbReference type="EMBL" id="JABAHT010000208">
    <property type="protein sequence ID" value="KAF4661134.1"/>
    <property type="molecule type" value="Genomic_DNA"/>
</dbReference>
<dbReference type="AlphaFoldDB" id="A0A7J6LPJ4"/>
<proteinExistence type="predicted"/>
<dbReference type="OrthoDB" id="10492381at2759"/>
<gene>
    <name evidence="2" type="ORF">FOL46_003119</name>
    <name evidence="1" type="ORF">FOZ61_003491</name>
</gene>
<evidence type="ECO:0000313" key="2">
    <source>
        <dbReference type="EMBL" id="KAF4666354.1"/>
    </source>
</evidence>
<protein>
    <submittedName>
        <fullName evidence="1">Uncharacterized protein</fullName>
    </submittedName>
</protein>
<evidence type="ECO:0000313" key="4">
    <source>
        <dbReference type="Proteomes" id="UP000572268"/>
    </source>
</evidence>